<comment type="similarity">
    <text evidence="2">Belongs to the acyltransferase 3 family.</text>
</comment>
<name>A0A6N9I1W4_9LACO</name>
<proteinExistence type="inferred from homology"/>
<keyword evidence="5 7" id="KW-1133">Transmembrane helix</keyword>
<dbReference type="Pfam" id="PF01757">
    <property type="entry name" value="Acyl_transf_3"/>
    <property type="match status" value="1"/>
</dbReference>
<dbReference type="OrthoDB" id="65129at2"/>
<keyword evidence="6 7" id="KW-0472">Membrane</keyword>
<keyword evidence="9" id="KW-0012">Acyltransferase</keyword>
<dbReference type="AlphaFoldDB" id="A0A6N9I1W4"/>
<dbReference type="GO" id="GO:0009246">
    <property type="term" value="P:enterobacterial common antigen biosynthetic process"/>
    <property type="evidence" value="ECO:0007669"/>
    <property type="project" value="TreeGrafter"/>
</dbReference>
<feature type="domain" description="Acyltransferase 3" evidence="8">
    <location>
        <begin position="9"/>
        <end position="356"/>
    </location>
</feature>
<dbReference type="Proteomes" id="UP000449209">
    <property type="component" value="Unassembled WGS sequence"/>
</dbReference>
<dbReference type="GO" id="GO:0005886">
    <property type="term" value="C:plasma membrane"/>
    <property type="evidence" value="ECO:0007669"/>
    <property type="project" value="UniProtKB-SubCell"/>
</dbReference>
<protein>
    <submittedName>
        <fullName evidence="9">Acyltransferase family protein</fullName>
    </submittedName>
</protein>
<dbReference type="InterPro" id="IPR002656">
    <property type="entry name" value="Acyl_transf_3_dom"/>
</dbReference>
<comment type="caution">
    <text evidence="9">The sequence shown here is derived from an EMBL/GenBank/DDBJ whole genome shotgun (WGS) entry which is preliminary data.</text>
</comment>
<evidence type="ECO:0000259" key="8">
    <source>
        <dbReference type="Pfam" id="PF01757"/>
    </source>
</evidence>
<dbReference type="PANTHER" id="PTHR40074:SF2">
    <property type="entry name" value="O-ACETYLTRANSFERASE WECH"/>
    <property type="match status" value="1"/>
</dbReference>
<evidence type="ECO:0000256" key="5">
    <source>
        <dbReference type="ARBA" id="ARBA00022989"/>
    </source>
</evidence>
<gene>
    <name evidence="9" type="ORF">GB993_06450</name>
</gene>
<accession>A0A6N9I1W4</accession>
<keyword evidence="4 7" id="KW-0812">Transmembrane</keyword>
<sequence>MKQPRVYLHEVDFMRVFFIFGVVLVHTISQYDAQFQGRSGLFLNEIYGSLHFTRLGFMFMTGMVLFLNYYHRPIRLWSFWRKRYVGVGIPYIFWITVYLLITLFQGNLSAASFGPTWLTTVIHGSDFFMYYVLVTFQLYLVFPAIVWLLKRTEKHHGLVLAVSFLIQLAVAFSIKYWLPHVDTSHWPFLLRSYGSFLGTYQFYFLAGGLLSIHYKSVIAFVKQHERPILISTVVFVPIIWLYYYLDYNVFRLNISASSFMHQPLMVVYSSLIILSVLLLGLHYADYQHRHPHSLPARFVALGAKLSFGIYLTQTLALWFWPSILPMMPNTKTYFIALPIYDLIIFSTAFIISYLLYKLPWTGRLIGRPRRHTNSGKAGFAHEKLNFLTQRFNFKSSSAETEPQPRQRSR</sequence>
<keyword evidence="9" id="KW-0808">Transferase</keyword>
<reference evidence="9 10" key="1">
    <citation type="journal article" date="2019" name="Appl. Environ. Microbiol.">
        <title>Genetic determinants of hydroxycinnamic acid metabolism in heterofermentative lactobacilli.</title>
        <authorList>
            <person name="Gaur G."/>
            <person name="Oh J.H."/>
            <person name="Filannino P."/>
            <person name="Gobbetti M."/>
            <person name="van Pijkeren J.P."/>
            <person name="Ganzle M.G."/>
        </authorList>
    </citation>
    <scope>NUCLEOTIDE SEQUENCE [LARGE SCALE GENOMIC DNA]</scope>
    <source>
        <strain evidence="9 10">C5</strain>
    </source>
</reference>
<feature type="transmembrane region" description="Helical" evidence="7">
    <location>
        <begin position="51"/>
        <end position="70"/>
    </location>
</feature>
<dbReference type="RefSeq" id="WP_161003565.1">
    <property type="nucleotide sequence ID" value="NZ_WEZQ01000009.1"/>
</dbReference>
<evidence type="ECO:0000256" key="2">
    <source>
        <dbReference type="ARBA" id="ARBA00007400"/>
    </source>
</evidence>
<evidence type="ECO:0000256" key="7">
    <source>
        <dbReference type="SAM" id="Phobius"/>
    </source>
</evidence>
<evidence type="ECO:0000256" key="6">
    <source>
        <dbReference type="ARBA" id="ARBA00023136"/>
    </source>
</evidence>
<evidence type="ECO:0000256" key="4">
    <source>
        <dbReference type="ARBA" id="ARBA00022692"/>
    </source>
</evidence>
<dbReference type="EMBL" id="WEZQ01000009">
    <property type="protein sequence ID" value="MYV17142.1"/>
    <property type="molecule type" value="Genomic_DNA"/>
</dbReference>
<evidence type="ECO:0000256" key="3">
    <source>
        <dbReference type="ARBA" id="ARBA00022475"/>
    </source>
</evidence>
<feature type="transmembrane region" description="Helical" evidence="7">
    <location>
        <begin position="332"/>
        <end position="356"/>
    </location>
</feature>
<evidence type="ECO:0000313" key="10">
    <source>
        <dbReference type="Proteomes" id="UP000449209"/>
    </source>
</evidence>
<keyword evidence="3" id="KW-1003">Cell membrane</keyword>
<evidence type="ECO:0000313" key="9">
    <source>
        <dbReference type="EMBL" id="MYV17142.1"/>
    </source>
</evidence>
<feature type="transmembrane region" description="Helical" evidence="7">
    <location>
        <begin position="298"/>
        <end position="320"/>
    </location>
</feature>
<feature type="transmembrane region" description="Helical" evidence="7">
    <location>
        <begin position="265"/>
        <end position="286"/>
    </location>
</feature>
<feature type="transmembrane region" description="Helical" evidence="7">
    <location>
        <begin position="91"/>
        <end position="108"/>
    </location>
</feature>
<feature type="transmembrane region" description="Helical" evidence="7">
    <location>
        <begin position="198"/>
        <end position="221"/>
    </location>
</feature>
<dbReference type="GO" id="GO:0016413">
    <property type="term" value="F:O-acetyltransferase activity"/>
    <property type="evidence" value="ECO:0007669"/>
    <property type="project" value="TreeGrafter"/>
</dbReference>
<feature type="transmembrane region" description="Helical" evidence="7">
    <location>
        <begin position="228"/>
        <end position="245"/>
    </location>
</feature>
<dbReference type="PANTHER" id="PTHR40074">
    <property type="entry name" value="O-ACETYLTRANSFERASE WECH"/>
    <property type="match status" value="1"/>
</dbReference>
<evidence type="ECO:0000256" key="1">
    <source>
        <dbReference type="ARBA" id="ARBA00004651"/>
    </source>
</evidence>
<feature type="transmembrane region" description="Helical" evidence="7">
    <location>
        <begin position="158"/>
        <end position="178"/>
    </location>
</feature>
<organism evidence="9 10">
    <name type="scientific">Furfurilactobacillus milii</name>
    <dbReference type="NCBI Taxonomy" id="2888272"/>
    <lineage>
        <taxon>Bacteria</taxon>
        <taxon>Bacillati</taxon>
        <taxon>Bacillota</taxon>
        <taxon>Bacilli</taxon>
        <taxon>Lactobacillales</taxon>
        <taxon>Lactobacillaceae</taxon>
        <taxon>Furfurilactobacillus</taxon>
    </lineage>
</organism>
<feature type="transmembrane region" description="Helical" evidence="7">
    <location>
        <begin position="128"/>
        <end position="149"/>
    </location>
</feature>
<feature type="transmembrane region" description="Helical" evidence="7">
    <location>
        <begin position="12"/>
        <end position="31"/>
    </location>
</feature>
<comment type="subcellular location">
    <subcellularLocation>
        <location evidence="1">Cell membrane</location>
        <topology evidence="1">Multi-pass membrane protein</topology>
    </subcellularLocation>
</comment>